<evidence type="ECO:0000313" key="1">
    <source>
        <dbReference type="EMBL" id="CAK7948154.1"/>
    </source>
</evidence>
<name>A0AAV1VPC4_9STRA</name>
<dbReference type="Proteomes" id="UP001162060">
    <property type="component" value="Unassembled WGS sequence"/>
</dbReference>
<evidence type="ECO:0000313" key="2">
    <source>
        <dbReference type="Proteomes" id="UP001162060"/>
    </source>
</evidence>
<comment type="caution">
    <text evidence="1">The sequence shown here is derived from an EMBL/GenBank/DDBJ whole genome shotgun (WGS) entry which is preliminary data.</text>
</comment>
<protein>
    <submittedName>
        <fullName evidence="1">Uncharacterized protein</fullName>
    </submittedName>
</protein>
<dbReference type="EMBL" id="CAKLBY020000393">
    <property type="protein sequence ID" value="CAK7948154.1"/>
    <property type="molecule type" value="Genomic_DNA"/>
</dbReference>
<proteinExistence type="predicted"/>
<dbReference type="AlphaFoldDB" id="A0AAV1VPC4"/>
<accession>A0AAV1VPC4</accession>
<sequence length="32" mass="3712">MESPLAMATALQQNDPLAQLRIDTWEKTTFQY</sequence>
<organism evidence="1 2">
    <name type="scientific">Peronospora matthiolae</name>
    <dbReference type="NCBI Taxonomy" id="2874970"/>
    <lineage>
        <taxon>Eukaryota</taxon>
        <taxon>Sar</taxon>
        <taxon>Stramenopiles</taxon>
        <taxon>Oomycota</taxon>
        <taxon>Peronosporomycetes</taxon>
        <taxon>Peronosporales</taxon>
        <taxon>Peronosporaceae</taxon>
        <taxon>Peronospora</taxon>
    </lineage>
</organism>
<reference evidence="1" key="1">
    <citation type="submission" date="2024-01" db="EMBL/GenBank/DDBJ databases">
        <authorList>
            <person name="Webb A."/>
        </authorList>
    </citation>
    <scope>NUCLEOTIDE SEQUENCE</scope>
    <source>
        <strain evidence="1">Pm1</strain>
    </source>
</reference>
<gene>
    <name evidence="1" type="ORF">PM001_LOCUS33304</name>
</gene>